<dbReference type="GO" id="GO:0005634">
    <property type="term" value="C:nucleus"/>
    <property type="evidence" value="ECO:0007669"/>
    <property type="project" value="TreeGrafter"/>
</dbReference>
<feature type="compositionally biased region" description="Polar residues" evidence="1">
    <location>
        <begin position="81"/>
        <end position="114"/>
    </location>
</feature>
<feature type="compositionally biased region" description="Polar residues" evidence="1">
    <location>
        <begin position="519"/>
        <end position="535"/>
    </location>
</feature>
<dbReference type="Gene3D" id="1.25.40.990">
    <property type="match status" value="1"/>
</dbReference>
<dbReference type="FunFam" id="1.25.40.990:FF:000005">
    <property type="entry name" value="Putative SAC3/GANP family protein"/>
    <property type="match status" value="1"/>
</dbReference>
<comment type="caution">
    <text evidence="3">The sequence shown here is derived from an EMBL/GenBank/DDBJ whole genome shotgun (WGS) entry which is preliminary data.</text>
</comment>
<proteinExistence type="predicted"/>
<name>A0AAD5ZSH2_9POAL</name>
<dbReference type="InterPro" id="IPR045107">
    <property type="entry name" value="SAC3/GANP/THP3"/>
</dbReference>
<feature type="compositionally biased region" description="Polar residues" evidence="1">
    <location>
        <begin position="595"/>
        <end position="604"/>
    </location>
</feature>
<protein>
    <recommendedName>
        <fullName evidence="2">PCI domain-containing protein</fullName>
    </recommendedName>
</protein>
<feature type="compositionally biased region" description="Polar residues" evidence="1">
    <location>
        <begin position="638"/>
        <end position="647"/>
    </location>
</feature>
<evidence type="ECO:0000256" key="1">
    <source>
        <dbReference type="SAM" id="MobiDB-lite"/>
    </source>
</evidence>
<evidence type="ECO:0000313" key="4">
    <source>
        <dbReference type="Proteomes" id="UP001210211"/>
    </source>
</evidence>
<organism evidence="3 4">
    <name type="scientific">Rhynchospora tenuis</name>
    <dbReference type="NCBI Taxonomy" id="198213"/>
    <lineage>
        <taxon>Eukaryota</taxon>
        <taxon>Viridiplantae</taxon>
        <taxon>Streptophyta</taxon>
        <taxon>Embryophyta</taxon>
        <taxon>Tracheophyta</taxon>
        <taxon>Spermatophyta</taxon>
        <taxon>Magnoliopsida</taxon>
        <taxon>Liliopsida</taxon>
        <taxon>Poales</taxon>
        <taxon>Cyperaceae</taxon>
        <taxon>Cyperoideae</taxon>
        <taxon>Rhynchosporeae</taxon>
        <taxon>Rhynchospora</taxon>
    </lineage>
</organism>
<feature type="domain" description="PCI" evidence="2">
    <location>
        <begin position="795"/>
        <end position="978"/>
    </location>
</feature>
<keyword evidence="4" id="KW-1185">Reference proteome</keyword>
<reference evidence="3 4" key="1">
    <citation type="journal article" date="2022" name="Cell">
        <title>Repeat-based holocentromeres influence genome architecture and karyotype evolution.</title>
        <authorList>
            <person name="Hofstatter P.G."/>
            <person name="Thangavel G."/>
            <person name="Lux T."/>
            <person name="Neumann P."/>
            <person name="Vondrak T."/>
            <person name="Novak P."/>
            <person name="Zhang M."/>
            <person name="Costa L."/>
            <person name="Castellani M."/>
            <person name="Scott A."/>
            <person name="Toegelov H."/>
            <person name="Fuchs J."/>
            <person name="Mata-Sucre Y."/>
            <person name="Dias Y."/>
            <person name="Vanzela A.L.L."/>
            <person name="Huettel B."/>
            <person name="Almeida C.C.S."/>
            <person name="Simkova H."/>
            <person name="Souza G."/>
            <person name="Pedrosa-Harand A."/>
            <person name="Macas J."/>
            <person name="Mayer K.F.X."/>
            <person name="Houben A."/>
            <person name="Marques A."/>
        </authorList>
    </citation>
    <scope>NUCLEOTIDE SEQUENCE [LARGE SCALE GENOMIC DNA]</scope>
    <source>
        <strain evidence="3">RhyTen1mFocal</strain>
    </source>
</reference>
<feature type="region of interest" description="Disordered" evidence="1">
    <location>
        <begin position="135"/>
        <end position="168"/>
    </location>
</feature>
<feature type="compositionally biased region" description="Polar residues" evidence="1">
    <location>
        <begin position="51"/>
        <end position="67"/>
    </location>
</feature>
<evidence type="ECO:0000259" key="2">
    <source>
        <dbReference type="PROSITE" id="PS50250"/>
    </source>
</evidence>
<feature type="region of interest" description="Disordered" evidence="1">
    <location>
        <begin position="1"/>
        <end position="114"/>
    </location>
</feature>
<dbReference type="AlphaFoldDB" id="A0AAD5ZSH2"/>
<feature type="compositionally biased region" description="Low complexity" evidence="1">
    <location>
        <begin position="348"/>
        <end position="358"/>
    </location>
</feature>
<feature type="region of interest" description="Disordered" evidence="1">
    <location>
        <begin position="595"/>
        <end position="677"/>
    </location>
</feature>
<dbReference type="Proteomes" id="UP001210211">
    <property type="component" value="Unassembled WGS sequence"/>
</dbReference>
<feature type="region of interest" description="Disordered" evidence="1">
    <location>
        <begin position="257"/>
        <end position="293"/>
    </location>
</feature>
<gene>
    <name evidence="3" type="ORF">LUZ61_006969</name>
</gene>
<feature type="compositionally biased region" description="Polar residues" evidence="1">
    <location>
        <begin position="334"/>
        <end position="347"/>
    </location>
</feature>
<dbReference type="EMBL" id="JAMRDG010000001">
    <property type="protein sequence ID" value="KAJ3703264.1"/>
    <property type="molecule type" value="Genomic_DNA"/>
</dbReference>
<feature type="compositionally biased region" description="Polar residues" evidence="1">
    <location>
        <begin position="13"/>
        <end position="34"/>
    </location>
</feature>
<sequence length="999" mass="109676">MSQGGEPVAGINPNPSENQVTYVGQPHASSNPYLTTPGPQVWRPPPQPAPTSWSYRPENPSTQNGYPSNYYYDPQRDASAPSHTQSGPSPTPNAQLQGYNTPYATSYQSSVTPHNNSADYATRFYSNANINSSSLQVAPNQNTGASNQPPFQNSVGHTSSTTMSNSNIYYNASGDHQNTATTAPSYQSGGYYYQQTGQAYGYPSANQGCTTVNPSYQQQYGQQYYYYNHPAGGTSVGTEGTMPGGANAGSHPGVAAAGGYSYPTNQPPPPGTSSWRPDPGTPTLPLVQGVGATGYPAQYPGQFQAYPQKPADQAPASAPALLLASNNANQGNAFYSQTPNMHVSSTNQFQQASQLSQPQPQPQLQPPPPPYPVQIPDTRQIQGSSQLHRNMVQMPETRQVSKMQIPTNPRIAPGLSTGTVKVDRGSISTGGPAKPAYVSVTIQKNETKLTSPAEDADKGAIPVSLRAYVERSFARCKTDAQRTANQALMKEVITKASAEGTLFTKNWDLEPLFTLPSGDATNTNSTQESTIFSSLNKEKRKSRWEPVEETPEKKVELVSSSTNGGPSNIAYSRPEATPKLDGENWNTMKFVKAQKQSNFSSSGRGSFKKQRTNSFIRKPPENANSSSDSDKERELTKYYSSAISIANTPEEKKRREHRSKRFDKRKIEGSTPNNSSSILTRKANAMLLAKNYDENSGTDRAVEDIDWDSLTVKGTCQEIEKRYLRLTSAPDPSTVRPEDVLEKALKMVQTSNKNYLYKCDQLKSIRQDLTVQRIQNELTVKVYETHARLAIQYGDLAEYNQCQSQLKRLYAEGIKGCDNEFSAYHLLHVCIHSNNKRDLLSSMARLSIKSKQDEAVKHALKVRAAVSSGNYLLFFRLYKAAPNLNTCLMDLYMEKMRFEAVKSMSKAYRPTLPVRYVAQILGFMKSSEEKESEITDKSGFEDCEQWLKAHGAVLKSDGSGDLQLDGKASMTTLYMPEPENAVSHGDASLAVDDFLTRAP</sequence>
<feature type="region of interest" description="Disordered" evidence="1">
    <location>
        <begin position="516"/>
        <end position="582"/>
    </location>
</feature>
<evidence type="ECO:0000313" key="3">
    <source>
        <dbReference type="EMBL" id="KAJ3703264.1"/>
    </source>
</evidence>
<feature type="compositionally biased region" description="Basic residues" evidence="1">
    <location>
        <begin position="654"/>
        <end position="664"/>
    </location>
</feature>
<dbReference type="PANTHER" id="PTHR12436">
    <property type="entry name" value="80 KDA MCM3-ASSOCIATED PROTEIN"/>
    <property type="match status" value="1"/>
</dbReference>
<dbReference type="InterPro" id="IPR005062">
    <property type="entry name" value="SAC3/GANP/THP3_conserved"/>
</dbReference>
<dbReference type="InterPro" id="IPR000717">
    <property type="entry name" value="PCI_dom"/>
</dbReference>
<accession>A0AAD5ZSH2</accession>
<feature type="compositionally biased region" description="Basic and acidic residues" evidence="1">
    <location>
        <begin position="543"/>
        <end position="556"/>
    </location>
</feature>
<dbReference type="PROSITE" id="PS50250">
    <property type="entry name" value="PCI"/>
    <property type="match status" value="1"/>
</dbReference>
<feature type="compositionally biased region" description="Pro residues" evidence="1">
    <location>
        <begin position="359"/>
        <end position="373"/>
    </location>
</feature>
<dbReference type="PANTHER" id="PTHR12436:SF4">
    <property type="entry name" value="LEUKOCYTE RECEPTOR CLUSTER MEMBER 8"/>
    <property type="match status" value="1"/>
</dbReference>
<feature type="region of interest" description="Disordered" evidence="1">
    <location>
        <begin position="332"/>
        <end position="374"/>
    </location>
</feature>
<dbReference type="Pfam" id="PF03399">
    <property type="entry name" value="SAC3_GANP"/>
    <property type="match status" value="1"/>
</dbReference>
<feature type="compositionally biased region" description="Polar residues" evidence="1">
    <location>
        <begin position="558"/>
        <end position="570"/>
    </location>
</feature>